<dbReference type="InterPro" id="IPR008979">
    <property type="entry name" value="Galactose-bd-like_sf"/>
</dbReference>
<evidence type="ECO:0000256" key="3">
    <source>
        <dbReference type="ARBA" id="ARBA00022729"/>
    </source>
</evidence>
<dbReference type="Pfam" id="PF00754">
    <property type="entry name" value="F5_F8_type_C"/>
    <property type="match status" value="1"/>
</dbReference>
<evidence type="ECO:0000256" key="1">
    <source>
        <dbReference type="ARBA" id="ARBA00011073"/>
    </source>
</evidence>
<proteinExistence type="inferred from homology"/>
<keyword evidence="7" id="KW-0812">Transmembrane</keyword>
<dbReference type="SUPFAM" id="SSF52743">
    <property type="entry name" value="Subtilisin-like"/>
    <property type="match status" value="1"/>
</dbReference>
<dbReference type="KEGG" id="ahw:NCTC11636_00308"/>
<evidence type="ECO:0000259" key="8">
    <source>
        <dbReference type="Pfam" id="PF00082"/>
    </source>
</evidence>
<evidence type="ECO:0000313" key="12">
    <source>
        <dbReference type="EMBL" id="VEG26017.1"/>
    </source>
</evidence>
<organism evidence="12 13">
    <name type="scientific">Actinomyces howellii</name>
    <dbReference type="NCBI Taxonomy" id="52771"/>
    <lineage>
        <taxon>Bacteria</taxon>
        <taxon>Bacillati</taxon>
        <taxon>Actinomycetota</taxon>
        <taxon>Actinomycetes</taxon>
        <taxon>Actinomycetales</taxon>
        <taxon>Actinomycetaceae</taxon>
        <taxon>Actinomyces</taxon>
    </lineage>
</organism>
<dbReference type="EMBL" id="LR134350">
    <property type="protein sequence ID" value="VEG26017.1"/>
    <property type="molecule type" value="Genomic_DNA"/>
</dbReference>
<dbReference type="PROSITE" id="PS00138">
    <property type="entry name" value="SUBTILASE_SER"/>
    <property type="match status" value="1"/>
</dbReference>
<protein>
    <submittedName>
        <fullName evidence="12">PII-type proteinase</fullName>
        <ecNumber evidence="12">3.4.21.96</ecNumber>
    </submittedName>
</protein>
<dbReference type="Pfam" id="PF00082">
    <property type="entry name" value="Peptidase_S8"/>
    <property type="match status" value="1"/>
</dbReference>
<dbReference type="GO" id="GO:0004252">
    <property type="term" value="F:serine-type endopeptidase activity"/>
    <property type="evidence" value="ECO:0007669"/>
    <property type="project" value="InterPro"/>
</dbReference>
<dbReference type="InterPro" id="IPR000421">
    <property type="entry name" value="FA58C"/>
</dbReference>
<evidence type="ECO:0000259" key="10">
    <source>
        <dbReference type="Pfam" id="PF02225"/>
    </source>
</evidence>
<dbReference type="SUPFAM" id="SSF52025">
    <property type="entry name" value="PA domain"/>
    <property type="match status" value="1"/>
</dbReference>
<evidence type="ECO:0000256" key="5">
    <source>
        <dbReference type="ARBA" id="ARBA00022825"/>
    </source>
</evidence>
<evidence type="ECO:0000259" key="9">
    <source>
        <dbReference type="Pfam" id="PF00754"/>
    </source>
</evidence>
<keyword evidence="7" id="KW-0472">Membrane</keyword>
<dbReference type="InterPro" id="IPR036852">
    <property type="entry name" value="Peptidase_S8/S53_dom_sf"/>
</dbReference>
<dbReference type="InterPro" id="IPR023828">
    <property type="entry name" value="Peptidase_S8_Ser-AS"/>
</dbReference>
<accession>A0A3S4R9J3</accession>
<dbReference type="Gene3D" id="3.50.30.30">
    <property type="match status" value="1"/>
</dbReference>
<dbReference type="CDD" id="cd00538">
    <property type="entry name" value="PA"/>
    <property type="match status" value="1"/>
</dbReference>
<dbReference type="PANTHER" id="PTHR43399:SF4">
    <property type="entry name" value="CELL WALL-ASSOCIATED PROTEASE"/>
    <property type="match status" value="1"/>
</dbReference>
<dbReference type="AlphaFoldDB" id="A0A3S4R9J3"/>
<evidence type="ECO:0000256" key="2">
    <source>
        <dbReference type="ARBA" id="ARBA00022670"/>
    </source>
</evidence>
<evidence type="ECO:0000256" key="4">
    <source>
        <dbReference type="ARBA" id="ARBA00022801"/>
    </source>
</evidence>
<dbReference type="InterPro" id="IPR000209">
    <property type="entry name" value="Peptidase_S8/S53_dom"/>
</dbReference>
<comment type="caution">
    <text evidence="6">Lacks conserved residue(s) required for the propagation of feature annotation.</text>
</comment>
<keyword evidence="3" id="KW-0732">Signal</keyword>
<dbReference type="Pfam" id="PF06280">
    <property type="entry name" value="fn3_5"/>
    <property type="match status" value="1"/>
</dbReference>
<dbReference type="PROSITE" id="PS51892">
    <property type="entry name" value="SUBTILASE"/>
    <property type="match status" value="1"/>
</dbReference>
<dbReference type="Gene3D" id="2.60.40.1710">
    <property type="entry name" value="Subtilisin-like superfamily"/>
    <property type="match status" value="1"/>
</dbReference>
<dbReference type="Proteomes" id="UP000266895">
    <property type="component" value="Chromosome"/>
</dbReference>
<name>A0A3S4R9J3_9ACTO</name>
<dbReference type="Gene3D" id="2.60.120.260">
    <property type="entry name" value="Galactose-binding domain-like"/>
    <property type="match status" value="1"/>
</dbReference>
<dbReference type="GO" id="GO:0016020">
    <property type="term" value="C:membrane"/>
    <property type="evidence" value="ECO:0007669"/>
    <property type="project" value="InterPro"/>
</dbReference>
<feature type="domain" description="Peptidase S8/S53" evidence="8">
    <location>
        <begin position="2"/>
        <end position="321"/>
    </location>
</feature>
<comment type="similarity">
    <text evidence="1 6">Belongs to the peptidase S8 family.</text>
</comment>
<feature type="transmembrane region" description="Helical" evidence="7">
    <location>
        <begin position="806"/>
        <end position="824"/>
    </location>
</feature>
<dbReference type="InterPro" id="IPR051048">
    <property type="entry name" value="Peptidase_S8/S53_subtilisin"/>
</dbReference>
<feature type="domain" description="C5a peptidase/Subtilisin-like protease SBT2-like Fn3-like" evidence="11">
    <location>
        <begin position="373"/>
        <end position="475"/>
    </location>
</feature>
<dbReference type="InterPro" id="IPR046450">
    <property type="entry name" value="PA_dom_sf"/>
</dbReference>
<dbReference type="InterPro" id="IPR010435">
    <property type="entry name" value="C5a/SBT2-like_Fn3"/>
</dbReference>
<reference evidence="12 13" key="1">
    <citation type="submission" date="2018-12" db="EMBL/GenBank/DDBJ databases">
        <authorList>
            <consortium name="Pathogen Informatics"/>
        </authorList>
    </citation>
    <scope>NUCLEOTIDE SEQUENCE [LARGE SCALE GENOMIC DNA]</scope>
    <source>
        <strain evidence="12 13">NCTC11636</strain>
    </source>
</reference>
<keyword evidence="4 12" id="KW-0378">Hydrolase</keyword>
<dbReference type="Gene3D" id="3.40.50.200">
    <property type="entry name" value="Peptidase S8/S53 domain"/>
    <property type="match status" value="1"/>
</dbReference>
<evidence type="ECO:0000256" key="7">
    <source>
        <dbReference type="SAM" id="Phobius"/>
    </source>
</evidence>
<keyword evidence="5" id="KW-0720">Serine protease</keyword>
<evidence type="ECO:0000313" key="13">
    <source>
        <dbReference type="Proteomes" id="UP000266895"/>
    </source>
</evidence>
<dbReference type="Pfam" id="PF02225">
    <property type="entry name" value="PA"/>
    <property type="match status" value="1"/>
</dbReference>
<evidence type="ECO:0000256" key="6">
    <source>
        <dbReference type="PROSITE-ProRule" id="PRU01240"/>
    </source>
</evidence>
<dbReference type="PANTHER" id="PTHR43399">
    <property type="entry name" value="SUBTILISIN-RELATED"/>
    <property type="match status" value="1"/>
</dbReference>
<keyword evidence="7" id="KW-1133">Transmembrane helix</keyword>
<evidence type="ECO:0000259" key="11">
    <source>
        <dbReference type="Pfam" id="PF06280"/>
    </source>
</evidence>
<dbReference type="EC" id="3.4.21.96" evidence="12"/>
<dbReference type="GO" id="GO:0006508">
    <property type="term" value="P:proteolysis"/>
    <property type="evidence" value="ECO:0007669"/>
    <property type="project" value="UniProtKB-KW"/>
</dbReference>
<feature type="domain" description="PA" evidence="10">
    <location>
        <begin position="138"/>
        <end position="209"/>
    </location>
</feature>
<sequence>MIIAALERASADGMDVVNLSLGTDFSIWTGSPLAVAADNLASQGIIVVASQGNSGSDATWGTGSVAAARSVIAVGSVDNAVLLSPYLTVSSDPGRKIHYLPALAPAPTVTPDDSVAIALVAAGDRAVDGADEASDPSVLCEPRADASLAGAAVLVAGGGCSPTDKLRHAQDAGASVLIVEVDDPTSGIVVDETVATIPAISIGPEDAAAVRGSLTTGTTVTFSEGVVGVDAPSAGLVSWFSSAGPNDELALKPDVVAPGGNIWSSRPIDNGRPRGLESGTSMAAPHVAGAAALILQAHPELVERDDLGAYEAVAWRLRSTATPVPRAGAGNDATEPEAVVRQGAGLVAVDRAITATTEPVPSVLNLGEAHEHPHGATRSLTLANHSSTPVTYTLDHTDAVSVPAEVYSSQDGATGPATVSTDGTTVTVPASGVTEVEVVITAPEGIADGRLYGGWLVATPTDGADPGAVVRVPFLGVGGDLSRAGVLGPMNQVLNEDGLEVDTSTYVFGRSSRSTDGLYTDRPVIRDDLRVPYASGRVDLLEVRADGSTRRLGQVPVFVNWTGPFFGRTSVWDGSYLDERSIPRQAPSGSYRLRLQVLPVGADAHDEEQWVAWTSPTITIDWRTDPYLPQSGLQVVSPRGAQELVDDVFTFAAPGQSSWDIDLGVMSEVTAVQLTPYQYNWLDRAQEWTAWTSTDGEHWVPAGRGSVAPFQVAPSVIDLGTAVGARFVRVELAQGDSGTGEVMAVAEVRVAGRPTAESTSGSTRGTAPVLAVTEGGSARPGALPVASTLRPGDRGPLARAGASAGHLAQALGCLVAGTVVLVAVRRRDRVTRR</sequence>
<keyword evidence="13" id="KW-1185">Reference proteome</keyword>
<feature type="domain" description="F5/8 type C" evidence="9">
    <location>
        <begin position="657"/>
        <end position="738"/>
    </location>
</feature>
<gene>
    <name evidence="12" type="primary">prtP</name>
    <name evidence="12" type="ORF">NCTC11636_00308</name>
</gene>
<dbReference type="SUPFAM" id="SSF49785">
    <property type="entry name" value="Galactose-binding domain-like"/>
    <property type="match status" value="1"/>
</dbReference>
<dbReference type="InterPro" id="IPR003137">
    <property type="entry name" value="PA_domain"/>
</dbReference>
<keyword evidence="2" id="KW-0645">Protease</keyword>